<comment type="caution">
    <text evidence="2">The sequence shown here is derived from an EMBL/GenBank/DDBJ whole genome shotgun (WGS) entry which is preliminary data.</text>
</comment>
<keyword evidence="3" id="KW-1185">Reference proteome</keyword>
<accession>A0A3S5ARE1</accession>
<name>A0A3S5ARE1_9PLAT</name>
<evidence type="ECO:0000313" key="2">
    <source>
        <dbReference type="EMBL" id="VEL23205.1"/>
    </source>
</evidence>
<proteinExistence type="predicted"/>
<protein>
    <submittedName>
        <fullName evidence="2">Uncharacterized protein</fullName>
    </submittedName>
</protein>
<sequence>MVDIVLEQESAGSPDLWPVRNANNAQNSSPSTASFTPHSVATRRPVEQKRRSPGRHASPAGLQAMDRTMGQAIYRNHRQADIRR</sequence>
<gene>
    <name evidence="2" type="ORF">PXEA_LOCUS16645</name>
</gene>
<reference evidence="2" key="1">
    <citation type="submission" date="2018-11" db="EMBL/GenBank/DDBJ databases">
        <authorList>
            <consortium name="Pathogen Informatics"/>
        </authorList>
    </citation>
    <scope>NUCLEOTIDE SEQUENCE</scope>
</reference>
<dbReference type="Proteomes" id="UP000784294">
    <property type="component" value="Unassembled WGS sequence"/>
</dbReference>
<feature type="compositionally biased region" description="Polar residues" evidence="1">
    <location>
        <begin position="21"/>
        <end position="39"/>
    </location>
</feature>
<dbReference type="AlphaFoldDB" id="A0A3S5ARE1"/>
<evidence type="ECO:0000256" key="1">
    <source>
        <dbReference type="SAM" id="MobiDB-lite"/>
    </source>
</evidence>
<organism evidence="2 3">
    <name type="scientific">Protopolystoma xenopodis</name>
    <dbReference type="NCBI Taxonomy" id="117903"/>
    <lineage>
        <taxon>Eukaryota</taxon>
        <taxon>Metazoa</taxon>
        <taxon>Spiralia</taxon>
        <taxon>Lophotrochozoa</taxon>
        <taxon>Platyhelminthes</taxon>
        <taxon>Monogenea</taxon>
        <taxon>Polyopisthocotylea</taxon>
        <taxon>Polystomatidea</taxon>
        <taxon>Polystomatidae</taxon>
        <taxon>Protopolystoma</taxon>
    </lineage>
</organism>
<feature type="region of interest" description="Disordered" evidence="1">
    <location>
        <begin position="1"/>
        <end position="84"/>
    </location>
</feature>
<dbReference type="EMBL" id="CAAALY010060610">
    <property type="protein sequence ID" value="VEL23205.1"/>
    <property type="molecule type" value="Genomic_DNA"/>
</dbReference>
<evidence type="ECO:0000313" key="3">
    <source>
        <dbReference type="Proteomes" id="UP000784294"/>
    </source>
</evidence>